<comment type="subcellular location">
    <subcellularLocation>
        <location evidence="1">Cytoplasm</location>
    </subcellularLocation>
</comment>
<evidence type="ECO:0000313" key="10">
    <source>
        <dbReference type="EMBL" id="KAA6382011.1"/>
    </source>
</evidence>
<dbReference type="FunFam" id="3.30.260.10:FF:000022">
    <property type="entry name" value="T-complex protein 1 subunit eta"/>
    <property type="match status" value="1"/>
</dbReference>
<dbReference type="AlphaFoldDB" id="A0A5J4VHF8"/>
<evidence type="ECO:0000256" key="6">
    <source>
        <dbReference type="ARBA" id="ARBA00023186"/>
    </source>
</evidence>
<keyword evidence="3" id="KW-0963">Cytoplasm</keyword>
<dbReference type="SUPFAM" id="SSF52029">
    <property type="entry name" value="GroEL apical domain-like"/>
    <property type="match status" value="1"/>
</dbReference>
<evidence type="ECO:0000313" key="11">
    <source>
        <dbReference type="Proteomes" id="UP000324800"/>
    </source>
</evidence>
<comment type="caution">
    <text evidence="10">The sequence shown here is derived from an EMBL/GenBank/DDBJ whole genome shotgun (WGS) entry which is preliminary data.</text>
</comment>
<dbReference type="Gene3D" id="1.10.560.10">
    <property type="entry name" value="GroEL-like equatorial domain"/>
    <property type="match status" value="1"/>
</dbReference>
<evidence type="ECO:0000256" key="2">
    <source>
        <dbReference type="ARBA" id="ARBA00008020"/>
    </source>
</evidence>
<evidence type="ECO:0000256" key="3">
    <source>
        <dbReference type="ARBA" id="ARBA00022490"/>
    </source>
</evidence>
<dbReference type="EMBL" id="SNRW01007008">
    <property type="protein sequence ID" value="KAA6382011.1"/>
    <property type="molecule type" value="Genomic_DNA"/>
</dbReference>
<dbReference type="InterPro" id="IPR002423">
    <property type="entry name" value="Cpn60/GroEL/TCP-1"/>
</dbReference>
<dbReference type="PANTHER" id="PTHR11353">
    <property type="entry name" value="CHAPERONIN"/>
    <property type="match status" value="1"/>
</dbReference>
<dbReference type="FunFam" id="1.10.560.10:FF:000017">
    <property type="entry name" value="T-complex protein 1 subunit eta"/>
    <property type="match status" value="1"/>
</dbReference>
<protein>
    <recommendedName>
        <fullName evidence="7">CCT-eta</fullName>
    </recommendedName>
</protein>
<comment type="similarity">
    <text evidence="2 8">Belongs to the TCP-1 chaperonin family.</text>
</comment>
<feature type="region of interest" description="Disordered" evidence="9">
    <location>
        <begin position="472"/>
        <end position="494"/>
    </location>
</feature>
<dbReference type="InterPro" id="IPR027409">
    <property type="entry name" value="GroEL-like_apical_dom_sf"/>
</dbReference>
<dbReference type="Gene3D" id="3.50.7.10">
    <property type="entry name" value="GroEL"/>
    <property type="match status" value="1"/>
</dbReference>
<dbReference type="InterPro" id="IPR017998">
    <property type="entry name" value="Chaperone_TCP-1"/>
</dbReference>
<dbReference type="Gene3D" id="3.30.260.10">
    <property type="entry name" value="TCP-1-like chaperonin intermediate domain"/>
    <property type="match status" value="1"/>
</dbReference>
<keyword evidence="5 8" id="KW-0067">ATP-binding</keyword>
<feature type="non-terminal residue" evidence="10">
    <location>
        <position position="494"/>
    </location>
</feature>
<dbReference type="GO" id="GO:0005524">
    <property type="term" value="F:ATP binding"/>
    <property type="evidence" value="ECO:0007669"/>
    <property type="project" value="UniProtKB-KW"/>
</dbReference>
<dbReference type="GO" id="GO:0140662">
    <property type="term" value="F:ATP-dependent protein folding chaperone"/>
    <property type="evidence" value="ECO:0007669"/>
    <property type="project" value="InterPro"/>
</dbReference>
<dbReference type="InterPro" id="IPR027413">
    <property type="entry name" value="GROEL-like_equatorial_sf"/>
</dbReference>
<keyword evidence="6 8" id="KW-0143">Chaperone</keyword>
<dbReference type="SUPFAM" id="SSF54849">
    <property type="entry name" value="GroEL-intermediate domain like"/>
    <property type="match status" value="1"/>
</dbReference>
<dbReference type="GO" id="GO:0005832">
    <property type="term" value="C:chaperonin-containing T-complex"/>
    <property type="evidence" value="ECO:0007669"/>
    <property type="project" value="UniProtKB-ARBA"/>
</dbReference>
<dbReference type="OrthoDB" id="1935484at2759"/>
<name>A0A5J4VHF8_9EUKA</name>
<evidence type="ECO:0000256" key="5">
    <source>
        <dbReference type="ARBA" id="ARBA00022840"/>
    </source>
</evidence>
<evidence type="ECO:0000256" key="9">
    <source>
        <dbReference type="SAM" id="MobiDB-lite"/>
    </source>
</evidence>
<evidence type="ECO:0000256" key="1">
    <source>
        <dbReference type="ARBA" id="ARBA00004496"/>
    </source>
</evidence>
<reference evidence="10 11" key="1">
    <citation type="submission" date="2019-03" db="EMBL/GenBank/DDBJ databases">
        <title>Single cell metagenomics reveals metabolic interactions within the superorganism composed of flagellate Streblomastix strix and complex community of Bacteroidetes bacteria on its surface.</title>
        <authorList>
            <person name="Treitli S.C."/>
            <person name="Kolisko M."/>
            <person name="Husnik F."/>
            <person name="Keeling P."/>
            <person name="Hampl V."/>
        </authorList>
    </citation>
    <scope>NUCLEOTIDE SEQUENCE [LARGE SCALE GENOMIC DNA]</scope>
    <source>
        <strain evidence="10">ST1C</strain>
    </source>
</reference>
<organism evidence="10 11">
    <name type="scientific">Streblomastix strix</name>
    <dbReference type="NCBI Taxonomy" id="222440"/>
    <lineage>
        <taxon>Eukaryota</taxon>
        <taxon>Metamonada</taxon>
        <taxon>Preaxostyla</taxon>
        <taxon>Oxymonadida</taxon>
        <taxon>Streblomastigidae</taxon>
        <taxon>Streblomastix</taxon>
    </lineage>
</organism>
<accession>A0A5J4VHF8</accession>
<dbReference type="Pfam" id="PF00118">
    <property type="entry name" value="Cpn60_TCP1"/>
    <property type="match status" value="1"/>
</dbReference>
<dbReference type="SUPFAM" id="SSF48592">
    <property type="entry name" value="GroEL equatorial domain-like"/>
    <property type="match status" value="1"/>
</dbReference>
<evidence type="ECO:0000256" key="7">
    <source>
        <dbReference type="ARBA" id="ARBA00032221"/>
    </source>
</evidence>
<dbReference type="InterPro" id="IPR027410">
    <property type="entry name" value="TCP-1-like_intermed_sf"/>
</dbReference>
<gene>
    <name evidence="10" type="ORF">EZS28_022461</name>
</gene>
<evidence type="ECO:0000256" key="4">
    <source>
        <dbReference type="ARBA" id="ARBA00022741"/>
    </source>
</evidence>
<dbReference type="FunFam" id="3.50.7.10:FF:000006">
    <property type="entry name" value="T-complex protein 1 subunit eta"/>
    <property type="match status" value="1"/>
</dbReference>
<feature type="compositionally biased region" description="Gly residues" evidence="9">
    <location>
        <begin position="479"/>
        <end position="494"/>
    </location>
</feature>
<dbReference type="PRINTS" id="PR00304">
    <property type="entry name" value="TCOMPLEXTCP1"/>
</dbReference>
<evidence type="ECO:0000256" key="8">
    <source>
        <dbReference type="RuleBase" id="RU004187"/>
    </source>
</evidence>
<proteinExistence type="inferred from homology"/>
<keyword evidence="4 8" id="KW-0547">Nucleotide-binding</keyword>
<dbReference type="Proteomes" id="UP000324800">
    <property type="component" value="Unassembled WGS sequence"/>
</dbReference>
<sequence length="494" mass="54741">MIRITLGLNELSKLISYGDNISAITNDGVTIVKLLNPAEPIVRTLADSVLFLYQERVAPQVIIRAFRTACQLAVDYINQLKYTVDGKPEKERDELLLKVAMTAMNSKLIAPCKEHFRKIIVGAVKALDDDLDLNMIGIQNHIKQVDGRMMKDSELVRGVAFKKTFSYAGFEQQPKKIEKPKVILLNVELELKNEKTNAQLHIKDPSEYQAFIDAEWNIIFTKLDQIVKTGANIVLSRLAIGDLTTQYFADRNIFCAGRVTQEDLERTSKALGVGIQSTTNDLEANQETIIGTCEVFEEKQIGNERYNYFRGCPKAKTATIVLRGGATKFLEEMERSVHDAIMVVRRAIKNTAILPGAGAIEMELSKLLRDESIKISGKQQLLIAAYARALEIIPRQLVDNAGFDTTNVVEKLRQVHYETKNVNMGVNIAEEGILNSFEACIWEPANMKINAISAATEAACLVLSVDETIKTPQSEQPGAAGGGRGRGIGRGMGR</sequence>